<evidence type="ECO:0000313" key="2">
    <source>
        <dbReference type="WBParaSite" id="PS1159_v2.g325.t1"/>
    </source>
</evidence>
<accession>A0AC35GBS2</accession>
<proteinExistence type="predicted"/>
<dbReference type="WBParaSite" id="PS1159_v2.g325.t1">
    <property type="protein sequence ID" value="PS1159_v2.g325.t1"/>
    <property type="gene ID" value="PS1159_v2.g325"/>
</dbReference>
<organism evidence="1 2">
    <name type="scientific">Panagrolaimus sp. PS1159</name>
    <dbReference type="NCBI Taxonomy" id="55785"/>
    <lineage>
        <taxon>Eukaryota</taxon>
        <taxon>Metazoa</taxon>
        <taxon>Ecdysozoa</taxon>
        <taxon>Nematoda</taxon>
        <taxon>Chromadorea</taxon>
        <taxon>Rhabditida</taxon>
        <taxon>Tylenchina</taxon>
        <taxon>Panagrolaimomorpha</taxon>
        <taxon>Panagrolaimoidea</taxon>
        <taxon>Panagrolaimidae</taxon>
        <taxon>Panagrolaimus</taxon>
    </lineage>
</organism>
<sequence>MEFLQDWLNLASHYNLNEQAALHQAFLNRYFPNHPQKDKCEKEWTPARPGLLHHAIYAACTRWVMNGTLEFDKIIIYPKGSHKAMVRDIWLTRSEWAPRDFMFHDLEQYKITNDVEKLEKNPIWSYFPNPFLSDAIFHSSLCQMPDGLSCWKYDSTLIKNDTYIDKILQQRADEIKQQYLDTINSIKSSKSFF</sequence>
<name>A0AC35GBS2_9BILA</name>
<dbReference type="Proteomes" id="UP000887580">
    <property type="component" value="Unplaced"/>
</dbReference>
<reference evidence="2" key="1">
    <citation type="submission" date="2022-11" db="UniProtKB">
        <authorList>
            <consortium name="WormBaseParasite"/>
        </authorList>
    </citation>
    <scope>IDENTIFICATION</scope>
</reference>
<evidence type="ECO:0000313" key="1">
    <source>
        <dbReference type="Proteomes" id="UP000887580"/>
    </source>
</evidence>
<protein>
    <submittedName>
        <fullName evidence="2">Uncharacterized protein</fullName>
    </submittedName>
</protein>